<reference evidence="1 2" key="1">
    <citation type="journal article" date="2015" name="Nature">
        <title>rRNA introns, odd ribosomes, and small enigmatic genomes across a large radiation of phyla.</title>
        <authorList>
            <person name="Brown C.T."/>
            <person name="Hug L.A."/>
            <person name="Thomas B.C."/>
            <person name="Sharon I."/>
            <person name="Castelle C.J."/>
            <person name="Singh A."/>
            <person name="Wilkins M.J."/>
            <person name="Williams K.H."/>
            <person name="Banfield J.F."/>
        </authorList>
    </citation>
    <scope>NUCLEOTIDE SEQUENCE [LARGE SCALE GENOMIC DNA]</scope>
</reference>
<sequence length="1468" mass="155426">MPTRHYRLRIRSAADDADALVLSSVATDTYPYLVGAPSGDGQSIDPATGSQSVGAYMVEAADPEVTDTIIDQTEYDDTFTEGADVNLNVHTPDAGFGGWEYNGAAADVKVESATGRAVFRVPGDRFVRSTSDVGEDGLDGYVDCLRGPVDGPSQAIGAYVLAESTVVAASIVGEGVCILWRRTSGSSGTIQIERRDATGATQQTAVLETLAPPNVNGGIRLEFVLDGLNLTVQRSDYGTGANPVALGTTVLTADLRDGNHARAGIIGNGDSSSGSSHWMRADNLHITVTTETPDTYRPVTRAVVDADGRQQLIQRRAYVELSTDGGSSWPTVLVAGYLNGYRLLNALRWVFTVVFTVGESRRIEQTRRIFERTTTRFDKATSLIGGPIHGGWGPFPDYNGWEFTVTAVGGDTVTLTFRSGWSATDYAASGVASYMFGTLSEVARERVNGLVKAEDRLRQDAVSGLDVYDGVTVEIGALDSTVIDRFTPVAQVADVPRPSNFQSHVILTYANTLIVLRAGTAWEASPPNVNDIVLVWAWRETISPDNPLHISAHPVDIWTDLRDDAGISYNAASAAAVKATLGANLRLDLRITSSTLLATFDELLYGLFGFNSRINASGERELFIARIRSLTPPAATYDLDDLRSPLSEGTFELDQGTIYNVVTVRQQRFFAWTPESGEAQPTDGIVAVERERSIELDSDGDGTPDAEVFGSRVLLFDLPGCVTLDVTGQMLGDVYFEQQVAAEIFDRFGRGGVFGTLEALPAITEVVGEELILNVPHLPNAGVRGGDRILQVVRRTEIPGGSVLRLLDSGPDAQFATSPTFTLAAGAADARKYVDVTITNQAALLTALAWLRIEWGIAAGQPTAGALLVTYQPADIPATLTLPVLDAGSHVWVRMQAFQPNRRPTAFTAWQNVDLTNLAAPSVLAETPDAGDDSLIVLSWTVGESDVPVELYLRPLGDPADEARLIAVKQPGSTGHTLRLTPGSSYTWGVRHREVAPFAGVSATTEKNYTVPGSSTQLPVPLDPQAFSVLNQGETNLIGDWTAAIGMRVTAAVVPSLVEFQMKVGAGAFGTVAILPSEPQGQTVFQFGVPEDYVERTFRARHTADGALDSDWTAELAVTAGIPQTVGTPVSQGGTGLSSFAVGDTLYASATTTLAKVAGNATTANKFWRQVGDGATPGAPSWQRITAADVDAGTFPALAAYSMSGLLTLTAGLTVSAGPVTFSKTGVNDGELYLRRDVGSYWNIWFQTGTSNRWRLSVNATAEGGANAGSDLEISRRADDGTHLGFPFAINRATGLVTLASGLSATTGVFSGLLTANLGLTVASGQTLTVTGATVTGLTAASVGAGTFPGDIGYAARRYGSLASPAQLTANQNDYSPTGEAVETWRLSTDASRTITGIANGASGRHLTIINVGSFELVLSNDDALSIAANRIDLFRAAGGTDLTLVPGAAATLWYDDTTTRWRLVSTQ</sequence>
<evidence type="ECO:0000313" key="2">
    <source>
        <dbReference type="Proteomes" id="UP000034119"/>
    </source>
</evidence>
<accession>A0A0G1YG99</accession>
<organism evidence="1 2">
    <name type="scientific">candidate division CPR1 bacterium GW2011_GWC1_49_13</name>
    <dbReference type="NCBI Taxonomy" id="1618342"/>
    <lineage>
        <taxon>Bacteria</taxon>
        <taxon>candidate division CPR1</taxon>
    </lineage>
</organism>
<name>A0A0G1YG99_9BACT</name>
<proteinExistence type="predicted"/>
<dbReference type="STRING" id="1618342.UY40_C0020G0006"/>
<gene>
    <name evidence="1" type="ORF">UY40_C0020G0006</name>
</gene>
<protein>
    <submittedName>
        <fullName evidence="1">Uncharacterized protein</fullName>
    </submittedName>
</protein>
<evidence type="ECO:0000313" key="1">
    <source>
        <dbReference type="EMBL" id="KKW05429.1"/>
    </source>
</evidence>
<dbReference type="PATRIC" id="fig|1618342.3.peg.541"/>
<dbReference type="EMBL" id="LCPW01000020">
    <property type="protein sequence ID" value="KKW05429.1"/>
    <property type="molecule type" value="Genomic_DNA"/>
</dbReference>
<dbReference type="Proteomes" id="UP000034119">
    <property type="component" value="Unassembled WGS sequence"/>
</dbReference>
<comment type="caution">
    <text evidence="1">The sequence shown here is derived from an EMBL/GenBank/DDBJ whole genome shotgun (WGS) entry which is preliminary data.</text>
</comment>